<sequence>MPAITMRLLFLVLVALLAGFNPPASAGTVPATFRDSEGKTVTVSKPYTRIISLYPAHTENLVSLGLDREIIGIEGADEDLPQLKDKKHFSYREDAEKIIGARPDLVLVRPMIERTAPQLLATLRRAGITVVSLQPNTVEEIFDYWRALGVLTGKTRQAEEMVATFQTELAAIRRIISKVPEKKRTKVYFEAIHTKMKTFAQESIASYALQQAGGINVAADASQVRETNIAAYGKEQILAKGAEIEVFLAQLGRMNPVSIETIIQEPGFQAIKAVRNNRVYLVDEHLVARPTLRIIEGIKTIAGLLYPELFPGGGQKKAAADGR</sequence>
<reference evidence="3" key="1">
    <citation type="journal article" date="2022" name="bioRxiv">
        <title>Thiovibrio frasassiensisgen. nov., sp. nov., an autotrophic, elemental sulfur disproportionating bacterium isolated from sulfidic karst sediment, and proposal of Thiovibrionaceae fam. nov.</title>
        <authorList>
            <person name="Aronson H."/>
            <person name="Thomas C."/>
            <person name="Bhattacharyya M."/>
            <person name="Eckstein S."/>
            <person name="Jensen S."/>
            <person name="Barco R."/>
            <person name="Macalady J."/>
            <person name="Amend J."/>
        </authorList>
    </citation>
    <scope>NUCLEOTIDE SEQUENCE</scope>
    <source>
        <strain evidence="3">RS19-109</strain>
    </source>
</reference>
<dbReference type="InterPro" id="IPR050902">
    <property type="entry name" value="ABC_Transporter_SBP"/>
</dbReference>
<dbReference type="RefSeq" id="WP_307633671.1">
    <property type="nucleotide sequence ID" value="NZ_JAPHEH010000001.1"/>
</dbReference>
<dbReference type="AlphaFoldDB" id="A0A9X4RM33"/>
<dbReference type="PANTHER" id="PTHR30535:SF34">
    <property type="entry name" value="MOLYBDATE-BINDING PROTEIN MOLA"/>
    <property type="match status" value="1"/>
</dbReference>
<protein>
    <submittedName>
        <fullName evidence="3">ABC transporter substrate-binding protein</fullName>
    </submittedName>
</protein>
<accession>A0A9X4RM33</accession>
<dbReference type="PANTHER" id="PTHR30535">
    <property type="entry name" value="VITAMIN B12-BINDING PROTEIN"/>
    <property type="match status" value="1"/>
</dbReference>
<evidence type="ECO:0000313" key="4">
    <source>
        <dbReference type="Proteomes" id="UP001154240"/>
    </source>
</evidence>
<evidence type="ECO:0000256" key="1">
    <source>
        <dbReference type="SAM" id="SignalP"/>
    </source>
</evidence>
<evidence type="ECO:0000259" key="2">
    <source>
        <dbReference type="PROSITE" id="PS50983"/>
    </source>
</evidence>
<dbReference type="Pfam" id="PF01497">
    <property type="entry name" value="Peripla_BP_2"/>
    <property type="match status" value="1"/>
</dbReference>
<proteinExistence type="predicted"/>
<name>A0A9X4RM33_9BACT</name>
<keyword evidence="4" id="KW-1185">Reference proteome</keyword>
<reference evidence="3" key="2">
    <citation type="submission" date="2022-10" db="EMBL/GenBank/DDBJ databases">
        <authorList>
            <person name="Aronson H.S."/>
        </authorList>
    </citation>
    <scope>NUCLEOTIDE SEQUENCE</scope>
    <source>
        <strain evidence="3">RS19-109</strain>
    </source>
</reference>
<keyword evidence="1" id="KW-0732">Signal</keyword>
<comment type="caution">
    <text evidence="3">The sequence shown here is derived from an EMBL/GenBank/DDBJ whole genome shotgun (WGS) entry which is preliminary data.</text>
</comment>
<feature type="domain" description="Fe/B12 periplasmic-binding" evidence="2">
    <location>
        <begin position="49"/>
        <end position="309"/>
    </location>
</feature>
<organism evidence="3 4">
    <name type="scientific">Thiovibrio frasassiensis</name>
    <dbReference type="NCBI Taxonomy" id="2984131"/>
    <lineage>
        <taxon>Bacteria</taxon>
        <taxon>Pseudomonadati</taxon>
        <taxon>Thermodesulfobacteriota</taxon>
        <taxon>Desulfobulbia</taxon>
        <taxon>Desulfobulbales</taxon>
        <taxon>Thiovibrionaceae</taxon>
        <taxon>Thiovibrio</taxon>
    </lineage>
</organism>
<dbReference type="InterPro" id="IPR002491">
    <property type="entry name" value="ABC_transptr_periplasmic_BD"/>
</dbReference>
<feature type="signal peptide" evidence="1">
    <location>
        <begin position="1"/>
        <end position="26"/>
    </location>
</feature>
<dbReference type="EMBL" id="JAPHEH010000001">
    <property type="protein sequence ID" value="MDG4476706.1"/>
    <property type="molecule type" value="Genomic_DNA"/>
</dbReference>
<feature type="chain" id="PRO_5040825130" evidence="1">
    <location>
        <begin position="27"/>
        <end position="323"/>
    </location>
</feature>
<dbReference type="SUPFAM" id="SSF53807">
    <property type="entry name" value="Helical backbone' metal receptor"/>
    <property type="match status" value="1"/>
</dbReference>
<dbReference type="Gene3D" id="3.40.50.1980">
    <property type="entry name" value="Nitrogenase molybdenum iron protein domain"/>
    <property type="match status" value="2"/>
</dbReference>
<dbReference type="Proteomes" id="UP001154240">
    <property type="component" value="Unassembled WGS sequence"/>
</dbReference>
<gene>
    <name evidence="3" type="ORF">OLX77_11135</name>
</gene>
<evidence type="ECO:0000313" key="3">
    <source>
        <dbReference type="EMBL" id="MDG4476706.1"/>
    </source>
</evidence>
<dbReference type="PROSITE" id="PS50983">
    <property type="entry name" value="FE_B12_PBP"/>
    <property type="match status" value="1"/>
</dbReference>